<gene>
    <name evidence="2" type="ORF">B0I08_103263</name>
</gene>
<reference evidence="2 3" key="1">
    <citation type="submission" date="2018-03" db="EMBL/GenBank/DDBJ databases">
        <title>Genomic Encyclopedia of Type Strains, Phase III (KMG-III): the genomes of soil and plant-associated and newly described type strains.</title>
        <authorList>
            <person name="Whitman W."/>
        </authorList>
    </citation>
    <scope>NUCLEOTIDE SEQUENCE [LARGE SCALE GENOMIC DNA]</scope>
    <source>
        <strain evidence="2 3">CGMCC 1.12484</strain>
    </source>
</reference>
<dbReference type="InterPro" id="IPR009057">
    <property type="entry name" value="Homeodomain-like_sf"/>
</dbReference>
<dbReference type="PANTHER" id="PTHR30514">
    <property type="entry name" value="GLUCOKINASE"/>
    <property type="match status" value="1"/>
</dbReference>
<protein>
    <submittedName>
        <fullName evidence="2">RpiR family transcriptional regulator</fullName>
    </submittedName>
</protein>
<dbReference type="PROSITE" id="PS51071">
    <property type="entry name" value="HTH_RPIR"/>
    <property type="match status" value="1"/>
</dbReference>
<proteinExistence type="predicted"/>
<dbReference type="Gene3D" id="3.40.50.10490">
    <property type="entry name" value="Glucose-6-phosphate isomerase like protein, domain 1"/>
    <property type="match status" value="1"/>
</dbReference>
<dbReference type="AlphaFoldDB" id="A0A2T0VFR2"/>
<dbReference type="RefSeq" id="WP_245884669.1">
    <property type="nucleotide sequence ID" value="NZ_PVTL01000003.1"/>
</dbReference>
<dbReference type="PANTHER" id="PTHR30514:SF18">
    <property type="entry name" value="RPIR-FAMILY TRANSCRIPTIONAL REGULATOR"/>
    <property type="match status" value="1"/>
</dbReference>
<dbReference type="GO" id="GO:0097367">
    <property type="term" value="F:carbohydrate derivative binding"/>
    <property type="evidence" value="ECO:0007669"/>
    <property type="project" value="InterPro"/>
</dbReference>
<dbReference type="GO" id="GO:0003677">
    <property type="term" value="F:DNA binding"/>
    <property type="evidence" value="ECO:0007669"/>
    <property type="project" value="InterPro"/>
</dbReference>
<comment type="caution">
    <text evidence="2">The sequence shown here is derived from an EMBL/GenBank/DDBJ whole genome shotgun (WGS) entry which is preliminary data.</text>
</comment>
<organism evidence="2 3">
    <name type="scientific">Glaciihabitans tibetensis</name>
    <dbReference type="NCBI Taxonomy" id="1266600"/>
    <lineage>
        <taxon>Bacteria</taxon>
        <taxon>Bacillati</taxon>
        <taxon>Actinomycetota</taxon>
        <taxon>Actinomycetes</taxon>
        <taxon>Micrococcales</taxon>
        <taxon>Microbacteriaceae</taxon>
        <taxon>Glaciihabitans</taxon>
    </lineage>
</organism>
<dbReference type="GO" id="GO:0003700">
    <property type="term" value="F:DNA-binding transcription factor activity"/>
    <property type="evidence" value="ECO:0007669"/>
    <property type="project" value="InterPro"/>
</dbReference>
<dbReference type="InterPro" id="IPR047640">
    <property type="entry name" value="RpiR-like"/>
</dbReference>
<dbReference type="InterPro" id="IPR000281">
    <property type="entry name" value="HTH_RpiR"/>
</dbReference>
<feature type="domain" description="HTH rpiR-type" evidence="1">
    <location>
        <begin position="11"/>
        <end position="87"/>
    </location>
</feature>
<accession>A0A2T0VFR2</accession>
<dbReference type="InterPro" id="IPR001347">
    <property type="entry name" value="SIS_dom"/>
</dbReference>
<dbReference type="Pfam" id="PF01380">
    <property type="entry name" value="SIS"/>
    <property type="match status" value="1"/>
</dbReference>
<dbReference type="EMBL" id="PVTL01000003">
    <property type="protein sequence ID" value="PRY69057.1"/>
    <property type="molecule type" value="Genomic_DNA"/>
</dbReference>
<sequence>MTSPSLAHPEGDIGQRLSAAMASLSPQELRAAEFMRDHLADLGLYNAAEVARLSGVSKATISRLYRRLGFGNAEEVRDHVRALRSSGTPVAADGPVSFASQIERESLNLHAALGALNLPEIAPLIAGARRVLVVGFRNSYPVALHLRQQLAQARDGVSLAPLPGQSLGEELASLDGRDVIVVVGFRRRPELFPRLIAATSARPTPVVLLGDEGARRYSTQVQHFVVCPVDSVTAFDSYAAAFSVVSLIAAAVLGENLRVGRSRVAEIGLSYGELDELERF</sequence>
<evidence type="ECO:0000313" key="3">
    <source>
        <dbReference type="Proteomes" id="UP000237983"/>
    </source>
</evidence>
<dbReference type="SUPFAM" id="SSF46689">
    <property type="entry name" value="Homeodomain-like"/>
    <property type="match status" value="1"/>
</dbReference>
<keyword evidence="3" id="KW-1185">Reference proteome</keyword>
<evidence type="ECO:0000259" key="1">
    <source>
        <dbReference type="PROSITE" id="PS51071"/>
    </source>
</evidence>
<dbReference type="InterPro" id="IPR046348">
    <property type="entry name" value="SIS_dom_sf"/>
</dbReference>
<dbReference type="SUPFAM" id="SSF53697">
    <property type="entry name" value="SIS domain"/>
    <property type="match status" value="1"/>
</dbReference>
<dbReference type="Proteomes" id="UP000237983">
    <property type="component" value="Unassembled WGS sequence"/>
</dbReference>
<evidence type="ECO:0000313" key="2">
    <source>
        <dbReference type="EMBL" id="PRY69057.1"/>
    </source>
</evidence>
<dbReference type="Gene3D" id="1.10.10.10">
    <property type="entry name" value="Winged helix-like DNA-binding domain superfamily/Winged helix DNA-binding domain"/>
    <property type="match status" value="1"/>
</dbReference>
<dbReference type="GO" id="GO:1901135">
    <property type="term" value="P:carbohydrate derivative metabolic process"/>
    <property type="evidence" value="ECO:0007669"/>
    <property type="project" value="InterPro"/>
</dbReference>
<name>A0A2T0VFR2_9MICO</name>
<dbReference type="InterPro" id="IPR036388">
    <property type="entry name" value="WH-like_DNA-bd_sf"/>
</dbReference>